<organism evidence="1 2">
    <name type="scientific">Claviceps africana</name>
    <dbReference type="NCBI Taxonomy" id="83212"/>
    <lineage>
        <taxon>Eukaryota</taxon>
        <taxon>Fungi</taxon>
        <taxon>Dikarya</taxon>
        <taxon>Ascomycota</taxon>
        <taxon>Pezizomycotina</taxon>
        <taxon>Sordariomycetes</taxon>
        <taxon>Hypocreomycetidae</taxon>
        <taxon>Hypocreales</taxon>
        <taxon>Clavicipitaceae</taxon>
        <taxon>Claviceps</taxon>
    </lineage>
</organism>
<dbReference type="PANTHER" id="PTHR14614">
    <property type="entry name" value="HEPATOCELLULAR CARCINOMA-ASSOCIATED ANTIGEN"/>
    <property type="match status" value="1"/>
</dbReference>
<dbReference type="GO" id="GO:0008757">
    <property type="term" value="F:S-adenosylmethionine-dependent methyltransferase activity"/>
    <property type="evidence" value="ECO:0007669"/>
    <property type="project" value="UniProtKB-ARBA"/>
</dbReference>
<gene>
    <name evidence="1" type="ORF">E4U42_003649</name>
</gene>
<dbReference type="AlphaFoldDB" id="A0A8K0J723"/>
<keyword evidence="2" id="KW-1185">Reference proteome</keyword>
<sequence>MDLSWRHSVDRFCHQYFQLESHLDFPEANHLRLGQVQDEIYGRMFSGESLEVGPPDRYRVKTLKDLVRQIESAIDDWDKYEVSDAIMSTLSSLMAASLPSEVMTAQEKCFVTYHLSLLDDPSLLSAQEETRPLRPSITLLENRSLIAAGGTTGLRTWEAALHMGQYLCQNPTLVKGKHVLELGAGTGYLSILCVKHLQAVHAVASDGSADVINNLPKNLSLNGLQEASGVTPMELQWGYALTGTKDEHLNTAQPVDVVLGADITYDGRVIPALIATLLDLFTLYPEVQVYISATERNAETYQVFLDVCKERNLLVESLASEIPPRSQQRGPFYNDDVSIKLCRVARI</sequence>
<evidence type="ECO:0000313" key="1">
    <source>
        <dbReference type="EMBL" id="KAG5926105.1"/>
    </source>
</evidence>
<dbReference type="InterPro" id="IPR029063">
    <property type="entry name" value="SAM-dependent_MTases_sf"/>
</dbReference>
<dbReference type="EMBL" id="SRPY01000301">
    <property type="protein sequence ID" value="KAG5926105.1"/>
    <property type="molecule type" value="Genomic_DNA"/>
</dbReference>
<protein>
    <submittedName>
        <fullName evidence="1">Uncharacterized protein</fullName>
    </submittedName>
</protein>
<dbReference type="Pfam" id="PF10294">
    <property type="entry name" value="Methyltransf_16"/>
    <property type="match status" value="1"/>
</dbReference>
<dbReference type="PANTHER" id="PTHR14614:SF130">
    <property type="entry name" value="PROTEIN-LYSINE N-METHYLTRANSFERASE EEF2KMT"/>
    <property type="match status" value="1"/>
</dbReference>
<comment type="caution">
    <text evidence="1">The sequence shown here is derived from an EMBL/GenBank/DDBJ whole genome shotgun (WGS) entry which is preliminary data.</text>
</comment>
<dbReference type="Proteomes" id="UP000811619">
    <property type="component" value="Unassembled WGS sequence"/>
</dbReference>
<dbReference type="OrthoDB" id="194386at2759"/>
<dbReference type="InterPro" id="IPR019410">
    <property type="entry name" value="Methyltransf_16"/>
</dbReference>
<evidence type="ECO:0000313" key="2">
    <source>
        <dbReference type="Proteomes" id="UP000811619"/>
    </source>
</evidence>
<dbReference type="Gene3D" id="3.40.50.150">
    <property type="entry name" value="Vaccinia Virus protein VP39"/>
    <property type="match status" value="1"/>
</dbReference>
<name>A0A8K0J723_9HYPO</name>
<dbReference type="SUPFAM" id="SSF53335">
    <property type="entry name" value="S-adenosyl-L-methionine-dependent methyltransferases"/>
    <property type="match status" value="1"/>
</dbReference>
<accession>A0A8K0J723</accession>
<dbReference type="GO" id="GO:0005737">
    <property type="term" value="C:cytoplasm"/>
    <property type="evidence" value="ECO:0007669"/>
    <property type="project" value="TreeGrafter"/>
</dbReference>
<reference evidence="1" key="1">
    <citation type="journal article" date="2020" name="bioRxiv">
        <title>Whole genome comparisons of ergot fungi reveals the divergence and evolution of species within the genus Claviceps are the result of varying mechanisms driving genome evolution and host range expansion.</title>
        <authorList>
            <person name="Wyka S.A."/>
            <person name="Mondo S.J."/>
            <person name="Liu M."/>
            <person name="Dettman J."/>
            <person name="Nalam V."/>
            <person name="Broders K.D."/>
        </authorList>
    </citation>
    <scope>NUCLEOTIDE SEQUENCE</scope>
    <source>
        <strain evidence="1">CCC 489</strain>
    </source>
</reference>
<proteinExistence type="predicted"/>